<dbReference type="GO" id="GO:0016226">
    <property type="term" value="P:iron-sulfur cluster assembly"/>
    <property type="evidence" value="ECO:0007669"/>
    <property type="project" value="InterPro"/>
</dbReference>
<comment type="caution">
    <text evidence="2">The sequence shown here is derived from an EMBL/GenBank/DDBJ whole genome shotgun (WGS) entry which is preliminary data.</text>
</comment>
<dbReference type="OrthoDB" id="9801228at2"/>
<dbReference type="GO" id="GO:0005506">
    <property type="term" value="F:iron ion binding"/>
    <property type="evidence" value="ECO:0007669"/>
    <property type="project" value="TreeGrafter"/>
</dbReference>
<dbReference type="PANTHER" id="PTHR43011:SF1">
    <property type="entry name" value="IRON-SULFUR CLUSTER ASSEMBLY 2 HOMOLOG, MITOCHONDRIAL"/>
    <property type="match status" value="1"/>
</dbReference>
<dbReference type="Proteomes" id="UP000269154">
    <property type="component" value="Unassembled WGS sequence"/>
</dbReference>
<feature type="domain" description="Core" evidence="1">
    <location>
        <begin position="2"/>
        <end position="103"/>
    </location>
</feature>
<evidence type="ECO:0000313" key="3">
    <source>
        <dbReference type="Proteomes" id="UP000269154"/>
    </source>
</evidence>
<accession>A0A3N6P9C4</accession>
<evidence type="ECO:0000259" key="1">
    <source>
        <dbReference type="Pfam" id="PF01521"/>
    </source>
</evidence>
<gene>
    <name evidence="2" type="ORF">D5R40_18985</name>
</gene>
<dbReference type="Pfam" id="PF01521">
    <property type="entry name" value="Fe-S_biosyn"/>
    <property type="match status" value="1"/>
</dbReference>
<dbReference type="InterPro" id="IPR000361">
    <property type="entry name" value="ATAP_core_dom"/>
</dbReference>
<dbReference type="InterPro" id="IPR017870">
    <property type="entry name" value="FeS_cluster_insertion_CS"/>
</dbReference>
<evidence type="ECO:0000313" key="2">
    <source>
        <dbReference type="EMBL" id="RQH36693.1"/>
    </source>
</evidence>
<dbReference type="AlphaFoldDB" id="A0A3N6P9C4"/>
<organism evidence="2 3">
    <name type="scientific">Okeania hirsuta</name>
    <dbReference type="NCBI Taxonomy" id="1458930"/>
    <lineage>
        <taxon>Bacteria</taxon>
        <taxon>Bacillati</taxon>
        <taxon>Cyanobacteriota</taxon>
        <taxon>Cyanophyceae</taxon>
        <taxon>Oscillatoriophycideae</taxon>
        <taxon>Oscillatoriales</taxon>
        <taxon>Microcoleaceae</taxon>
        <taxon>Okeania</taxon>
    </lineage>
</organism>
<keyword evidence="3" id="KW-1185">Reference proteome</keyword>
<dbReference type="PROSITE" id="PS01152">
    <property type="entry name" value="HESB"/>
    <property type="match status" value="1"/>
</dbReference>
<protein>
    <submittedName>
        <fullName evidence="2">Iron-sulfur cluster assembly accessory protein</fullName>
    </submittedName>
</protein>
<dbReference type="GO" id="GO:0051539">
    <property type="term" value="F:4 iron, 4 sulfur cluster binding"/>
    <property type="evidence" value="ECO:0007669"/>
    <property type="project" value="TreeGrafter"/>
</dbReference>
<reference evidence="2 3" key="1">
    <citation type="journal article" date="2018" name="ACS Chem. Biol.">
        <title>Ketoreductase domain dysfunction expands chemodiversity: malyngamide biosynthesis in the cyanobacterium Okeania hirsuta.</title>
        <authorList>
            <person name="Moss N.A."/>
            <person name="Leao T."/>
            <person name="Rankin M."/>
            <person name="McCullough T.M."/>
            <person name="Qu P."/>
            <person name="Korobeynikov A."/>
            <person name="Smith J.L."/>
            <person name="Gerwick L."/>
            <person name="Gerwick W.H."/>
        </authorList>
    </citation>
    <scope>NUCLEOTIDE SEQUENCE [LARGE SCALE GENOMIC DNA]</scope>
    <source>
        <strain evidence="2 3">PAB10Feb10-1</strain>
    </source>
</reference>
<dbReference type="NCBIfam" id="TIGR00049">
    <property type="entry name" value="iron-sulfur cluster assembly accessory protein"/>
    <property type="match status" value="1"/>
</dbReference>
<dbReference type="GO" id="GO:0051537">
    <property type="term" value="F:2 iron, 2 sulfur cluster binding"/>
    <property type="evidence" value="ECO:0007669"/>
    <property type="project" value="TreeGrafter"/>
</dbReference>
<dbReference type="InterPro" id="IPR016092">
    <property type="entry name" value="ATAP"/>
</dbReference>
<dbReference type="InterPro" id="IPR035903">
    <property type="entry name" value="HesB-like_dom_sf"/>
</dbReference>
<dbReference type="RefSeq" id="WP_124146105.1">
    <property type="nucleotide sequence ID" value="NZ_CAWOKI010000139.1"/>
</dbReference>
<name>A0A3N6P9C4_9CYAN</name>
<sequence length="107" mass="12038">MINLSEAAVQEIIRLRSKHQNQNSLFRLKFKSGGCCSFYYIMEFDEQLASNDRVYDCGKVKVVVDSQQLNYLNGLTLDYSEDLMGGGFRFNNPNAKATCGCGNSFSI</sequence>
<dbReference type="PANTHER" id="PTHR43011">
    <property type="entry name" value="IRON-SULFUR CLUSTER ASSEMBLY 2 HOMOLOG, MITOCHONDRIAL"/>
    <property type="match status" value="1"/>
</dbReference>
<proteinExistence type="predicted"/>
<dbReference type="SUPFAM" id="SSF89360">
    <property type="entry name" value="HesB-like domain"/>
    <property type="match status" value="1"/>
</dbReference>
<dbReference type="EMBL" id="RCBY01000114">
    <property type="protein sequence ID" value="RQH36693.1"/>
    <property type="molecule type" value="Genomic_DNA"/>
</dbReference>
<dbReference type="Gene3D" id="2.60.300.12">
    <property type="entry name" value="HesB-like domain"/>
    <property type="match status" value="1"/>
</dbReference>